<evidence type="ECO:0000313" key="2">
    <source>
        <dbReference type="EMBL" id="EYU14391.1"/>
    </source>
</evidence>
<accession>A0A022PF94</accession>
<dbReference type="Proteomes" id="UP000023464">
    <property type="component" value="Unassembled WGS sequence"/>
</dbReference>
<comment type="caution">
    <text evidence="2">The sequence shown here is derived from an EMBL/GenBank/DDBJ whole genome shotgun (WGS) entry which is preliminary data.</text>
</comment>
<dbReference type="InterPro" id="IPR048851">
    <property type="entry name" value="PaaA2_dom"/>
</dbReference>
<feature type="domain" description="Stability determinant" evidence="1">
    <location>
        <begin position="103"/>
        <end position="134"/>
    </location>
</feature>
<reference evidence="2 3" key="1">
    <citation type="submission" date="2014-03" db="EMBL/GenBank/DDBJ databases">
        <title>Draft Genome of Photorhabdus luminescens BA1, an Egyptian Isolate.</title>
        <authorList>
            <person name="Ghazal S."/>
            <person name="Hurst S.G.IV."/>
            <person name="Morris K."/>
            <person name="Thomas K."/>
            <person name="Tisa L.S."/>
        </authorList>
    </citation>
    <scope>NUCLEOTIDE SEQUENCE [LARGE SCALE GENOMIC DNA]</scope>
    <source>
        <strain evidence="2 3">BA1</strain>
    </source>
</reference>
<gene>
    <name evidence="2" type="ORF">BA1DRAFT_03057</name>
</gene>
<proteinExistence type="predicted"/>
<protein>
    <recommendedName>
        <fullName evidence="1">Stability determinant domain-containing protein</fullName>
    </recommendedName>
</protein>
<dbReference type="PATRIC" id="fig|1393736.3.peg.3132"/>
<dbReference type="Pfam" id="PF21217">
    <property type="entry name" value="PaaA2"/>
    <property type="match status" value="1"/>
</dbReference>
<evidence type="ECO:0000313" key="3">
    <source>
        <dbReference type="Proteomes" id="UP000023464"/>
    </source>
</evidence>
<dbReference type="EMBL" id="JFGV01000048">
    <property type="protein sequence ID" value="EYU14391.1"/>
    <property type="molecule type" value="Genomic_DNA"/>
</dbReference>
<organism evidence="2 3">
    <name type="scientific">Photorhabdus aegyptia</name>
    <dbReference type="NCBI Taxonomy" id="2805098"/>
    <lineage>
        <taxon>Bacteria</taxon>
        <taxon>Pseudomonadati</taxon>
        <taxon>Pseudomonadota</taxon>
        <taxon>Gammaproteobacteria</taxon>
        <taxon>Enterobacterales</taxon>
        <taxon>Morganellaceae</taxon>
        <taxon>Photorhabdus</taxon>
    </lineage>
</organism>
<dbReference type="RefSeq" id="WP_036780591.1">
    <property type="nucleotide sequence ID" value="NZ_CAWLTM010000067.1"/>
</dbReference>
<dbReference type="Gene3D" id="6.20.450.20">
    <property type="match status" value="1"/>
</dbReference>
<dbReference type="AlphaFoldDB" id="A0A022PF94"/>
<name>A0A022PF94_9GAMM</name>
<keyword evidence="3" id="KW-1185">Reference proteome</keyword>
<evidence type="ECO:0000259" key="1">
    <source>
        <dbReference type="Pfam" id="PF21217"/>
    </source>
</evidence>
<sequence length="154" mass="16519">MQSMTIEQLRAASDAGGVEGVTLKGQGGIFLVQIATRSGAAALLAKARSQEPRRFGNPIAALNVLRDVGITIGQFDASEWNPDEKEETAGNRGRAEAMRKAHQAAAYSEWLAAEIQDAIDDPRPNLSHDEVMAEMDADIAALAAEHKPAKRKRA</sequence>